<accession>F0FAJ6</accession>
<reference evidence="1 2" key="1">
    <citation type="submission" date="2011-01" db="EMBL/GenBank/DDBJ databases">
        <authorList>
            <person name="Muzny D."/>
            <person name="Qin X."/>
            <person name="Deng J."/>
            <person name="Jiang H."/>
            <person name="Liu Y."/>
            <person name="Qu J."/>
            <person name="Song X.-Z."/>
            <person name="Zhang L."/>
            <person name="Thornton R."/>
            <person name="Coyle M."/>
            <person name="Francisco L."/>
            <person name="Jackson L."/>
            <person name="Javaid M."/>
            <person name="Korchina V."/>
            <person name="Kovar C."/>
            <person name="Mata R."/>
            <person name="Mathew T."/>
            <person name="Ngo R."/>
            <person name="Nguyen L."/>
            <person name="Nguyen N."/>
            <person name="Okwuonu G."/>
            <person name="Ongeri F."/>
            <person name="Pham C."/>
            <person name="Simmons D."/>
            <person name="Wilczek-Boney K."/>
            <person name="Hale W."/>
            <person name="Jakkamsetti A."/>
            <person name="Pham P."/>
            <person name="Ruth R."/>
            <person name="San Lucas F."/>
            <person name="Warren J."/>
            <person name="Zhang J."/>
            <person name="Zhao Z."/>
            <person name="Zhou C."/>
            <person name="Zhu D."/>
            <person name="Lee S."/>
            <person name="Bess C."/>
            <person name="Blankenburg K."/>
            <person name="Forbes L."/>
            <person name="Fu Q."/>
            <person name="Gubbala S."/>
            <person name="Hirani K."/>
            <person name="Jayaseelan J.C."/>
            <person name="Lara F."/>
            <person name="Munidasa M."/>
            <person name="Palculict T."/>
            <person name="Patil S."/>
            <person name="Pu L.-L."/>
            <person name="Saada N."/>
            <person name="Tang L."/>
            <person name="Weissenberger G."/>
            <person name="Zhu Y."/>
            <person name="Hemphill L."/>
            <person name="Shang Y."/>
            <person name="Youmans B."/>
            <person name="Ayvaz T."/>
            <person name="Ross M."/>
            <person name="Santibanez J."/>
            <person name="Aqrawi P."/>
            <person name="Gross S."/>
            <person name="Joshi V."/>
            <person name="Fowler G."/>
            <person name="Nazareth L."/>
            <person name="Reid J."/>
            <person name="Worley K."/>
            <person name="Petrosino J."/>
            <person name="Highlander S."/>
            <person name="Gibbs R."/>
        </authorList>
    </citation>
    <scope>NUCLEOTIDE SEQUENCE [LARGE SCALE GENOMIC DNA]</scope>
    <source>
        <strain evidence="1 2">DSM 16608</strain>
    </source>
</reference>
<dbReference type="EMBL" id="AEWX01000044">
    <property type="protein sequence ID" value="EGC18817.1"/>
    <property type="molecule type" value="Genomic_DNA"/>
</dbReference>
<protein>
    <submittedName>
        <fullName evidence="1">Uncharacterized protein</fullName>
    </submittedName>
</protein>
<proteinExistence type="predicted"/>
<dbReference type="Proteomes" id="UP000005697">
    <property type="component" value="Unassembled WGS sequence"/>
</dbReference>
<sequence>MVISDDNRVLEDDGSGLLLCQPDTDVTDSGDGILAHDMVYGNVQRVVAVQVERCDGAAYLGGADTVLSFQHPFFIDDFTIDGIMEDHLLLLAMPVTGYLAFHEQAYAAVGIGLRSTYAEIQLIGSFPLSRDIECECVAACPALERNALVVIVGTRIAARGSTCDSRRKCCQI</sequence>
<name>F0FAJ6_9BACT</name>
<evidence type="ECO:0000313" key="2">
    <source>
        <dbReference type="Proteomes" id="UP000005697"/>
    </source>
</evidence>
<dbReference type="HOGENOM" id="CLU_1553889_0_0_10"/>
<comment type="caution">
    <text evidence="1">The sequence shown here is derived from an EMBL/GenBank/DDBJ whole genome shotgun (WGS) entry which is preliminary data.</text>
</comment>
<evidence type="ECO:0000313" key="1">
    <source>
        <dbReference type="EMBL" id="EGC18817.1"/>
    </source>
</evidence>
<gene>
    <name evidence="1" type="ORF">HMPREF9141_2613</name>
</gene>
<keyword evidence="2" id="KW-1185">Reference proteome</keyword>
<dbReference type="AlphaFoldDB" id="F0FAJ6"/>
<organism evidence="1 2">
    <name type="scientific">Prevotella multiformis DSM 16608</name>
    <dbReference type="NCBI Taxonomy" id="888743"/>
    <lineage>
        <taxon>Bacteria</taxon>
        <taxon>Pseudomonadati</taxon>
        <taxon>Bacteroidota</taxon>
        <taxon>Bacteroidia</taxon>
        <taxon>Bacteroidales</taxon>
        <taxon>Prevotellaceae</taxon>
        <taxon>Prevotella</taxon>
    </lineage>
</organism>